<dbReference type="Pfam" id="PF14223">
    <property type="entry name" value="Retrotran_gag_2"/>
    <property type="match status" value="1"/>
</dbReference>
<keyword evidence="3" id="KW-0378">Hydrolase</keyword>
<name>A0A8T2AUB8_9BRAS</name>
<dbReference type="InterPro" id="IPR057670">
    <property type="entry name" value="SH3_retrovirus"/>
</dbReference>
<dbReference type="Pfam" id="PF07727">
    <property type="entry name" value="RVT_2"/>
    <property type="match status" value="1"/>
</dbReference>
<keyword evidence="1" id="KW-0645">Protease</keyword>
<dbReference type="PROSITE" id="PS50994">
    <property type="entry name" value="INTEGRASE"/>
    <property type="match status" value="1"/>
</dbReference>
<comment type="caution">
    <text evidence="9">The sequence shown here is derived from an EMBL/GenBank/DDBJ whole genome shotgun (WGS) entry which is preliminary data.</text>
</comment>
<dbReference type="Pfam" id="PF13976">
    <property type="entry name" value="gag_pre-integrs"/>
    <property type="match status" value="1"/>
</dbReference>
<dbReference type="Pfam" id="PF00665">
    <property type="entry name" value="rve"/>
    <property type="match status" value="1"/>
</dbReference>
<gene>
    <name evidence="9" type="ORF">ISN45_Aa03g008030</name>
</gene>
<sequence>MSDKDMRVIPKFDGDYEHWAMLMENLLRSKEWWDLIETGIPSQERGTVLSGAQRAELLEKIAEKTVTDHKVKNYLFASIDKTILKTILQKDTSKELWESMKKKYQGNDRVQSAQLQRLRRNFEVLEMKYGETIEAYFSRVMEVANDMRNLGEDMPDSKIVEKILRTLAEKFTYIVCAIEESKDIRSMTVDGLQSSLRVHEQNMIRHDPEEKALKVEGQWKLNSGRGRGGYSVRGRGRGGYQGRGRGNSSKENVECFKCHKMGHYKSECPDWEKEANYVEMEEDLLLMARIEDVKSEGEEIWFLDSGCSNHMCGSKEWFIELDNTFKRNVKLGDDRRMSVDGRGKLRLEINGRIQVISDVYFVPDLKNNLFSVGQLQEKGLRIIIEDGECEVWHRGEKRMIMHSTMSMNRMFVIRAIVRKAKEVEEGRCLQVMEKTNDLWHRRYGHLNNKGLRSLGEKDMVFGIPKLSQDAEETVCDICMRGKQNRESIPKKSVWKSTRGLQLVHTDICGPITPSSESGKRYIINFIDDYSRKCWTYFLTEKSEAFRVFKEFKAGVERELGELLVCLRSDRGGEYNSKEFDEYCREYGIKRQLTAAYTPQQNGIAERKNRTVMNMTRCMMLEMGVPRRFWPEAVQYAVYILNRSPSKALDDITPEEKWSNQKPSVSHLRVFGSIAYALVPYERRIKLDEKSIKCVLFGVSKESKAYRLYNPATKKIVISRDVHFDETKGWDWEGKQEEKELAWDDSEIEPVEEENEEENTAVEGENHAAEEETVVVGEVQQNPAAQLPEREGSKRTIKRPVWFKDYDTKDAGFLVEEVDGEILAMFLATEDPESFEDAAQNEVWRKAMEKEIASIEENNTWELIDLPRGAKVIGVKWVFKTKLNENGEIDKFKARLVAKGYHQKEGVDFHEVFAPVARWDTIRVILGIAAETGWNVFQLDVKSAFLHGELMEEVFVEQPKGFEVSGESEKVYRLKKALYGLKQAPRAWYSRIEGYFLEQGFEKCYCEHTLFVKKEEERCLIVSLYVDDLIYTGNSTEMLEEFKGSMMSEFSMTDLGKMKYFLGVEVVQDEKGIFINQRKYAEEILKKYGMEECNSVKNPMVPGHKLTKKGAGEEVNPTTFKQLVGSLRYLTATRPDLIYSVNLVSRYMESPNEQHMGAAKRILRYIQGTREFGIQYKYGGEQKLVGYVDSDYAGDVDDYKSTSGYVFMLGGGAVSWVSKKQPIVTLSTTEAEFVSAAYGACQAVWLRNVLLKIGFQQEEGTVLFCDNSSTIKLSKNPVLHGRSKHIHVRFHYLRELVNEGVIQLNYCGTQDQISDIMTKAVRLEVFEKLRSRMGVLEGNFLPEEDVEMMENSDGMKTVTDESSPMVEPFIGMEFESEEAAKSFYDNYATCMGFVMRVDAFRRSMRDGTVVWRRLVCNKEGFRRSRPRRSESRKPRAITREGCKALIVVKREKSGKWVVTKFEKEHNHPLLPLSPNVRRNPPLPQTPDKKDAKIRELSAELSRERRRCTALQQQLDMVLKEMEEHSNHLSVNINNVIQSVREIESNTFTKPLS</sequence>
<dbReference type="Pfam" id="PF25597">
    <property type="entry name" value="SH3_retrovirus"/>
    <property type="match status" value="1"/>
</dbReference>
<evidence type="ECO:0000259" key="8">
    <source>
        <dbReference type="PROSITE" id="PS50994"/>
    </source>
</evidence>
<accession>A0A8T2AUB8</accession>
<dbReference type="PROSITE" id="PS50158">
    <property type="entry name" value="ZF_CCHC"/>
    <property type="match status" value="1"/>
</dbReference>
<dbReference type="InterPro" id="IPR025724">
    <property type="entry name" value="GAG-pre-integrase_dom"/>
</dbReference>
<dbReference type="InterPro" id="IPR013103">
    <property type="entry name" value="RVT_2"/>
</dbReference>
<evidence type="ECO:0000256" key="6">
    <source>
        <dbReference type="SAM" id="MobiDB-lite"/>
    </source>
</evidence>
<dbReference type="Proteomes" id="UP000694240">
    <property type="component" value="Chromosome 8"/>
</dbReference>
<feature type="domain" description="Integrase catalytic" evidence="8">
    <location>
        <begin position="485"/>
        <end position="661"/>
    </location>
</feature>
<dbReference type="GO" id="GO:0008233">
    <property type="term" value="F:peptidase activity"/>
    <property type="evidence" value="ECO:0007669"/>
    <property type="project" value="UniProtKB-KW"/>
</dbReference>
<dbReference type="GO" id="GO:0006508">
    <property type="term" value="P:proteolysis"/>
    <property type="evidence" value="ECO:0007669"/>
    <property type="project" value="UniProtKB-KW"/>
</dbReference>
<feature type="coiled-coil region" evidence="5">
    <location>
        <begin position="1492"/>
        <end position="1526"/>
    </location>
</feature>
<feature type="compositionally biased region" description="Acidic residues" evidence="6">
    <location>
        <begin position="742"/>
        <end position="759"/>
    </location>
</feature>
<organism evidence="9 10">
    <name type="scientific">Arabidopsis thaliana x Arabidopsis arenosa</name>
    <dbReference type="NCBI Taxonomy" id="1240361"/>
    <lineage>
        <taxon>Eukaryota</taxon>
        <taxon>Viridiplantae</taxon>
        <taxon>Streptophyta</taxon>
        <taxon>Embryophyta</taxon>
        <taxon>Tracheophyta</taxon>
        <taxon>Spermatophyta</taxon>
        <taxon>Magnoliopsida</taxon>
        <taxon>eudicotyledons</taxon>
        <taxon>Gunneridae</taxon>
        <taxon>Pentapetalae</taxon>
        <taxon>rosids</taxon>
        <taxon>malvids</taxon>
        <taxon>Brassicales</taxon>
        <taxon>Brassicaceae</taxon>
        <taxon>Camelineae</taxon>
        <taxon>Arabidopsis</taxon>
    </lineage>
</organism>
<dbReference type="Pfam" id="PF03101">
    <property type="entry name" value="FAR1"/>
    <property type="match status" value="1"/>
</dbReference>
<dbReference type="GO" id="GO:0008270">
    <property type="term" value="F:zinc ion binding"/>
    <property type="evidence" value="ECO:0007669"/>
    <property type="project" value="UniProtKB-KW"/>
</dbReference>
<dbReference type="InterPro" id="IPR039537">
    <property type="entry name" value="Retrotran_Ty1/copia-like"/>
</dbReference>
<evidence type="ECO:0000256" key="1">
    <source>
        <dbReference type="ARBA" id="ARBA00022670"/>
    </source>
</evidence>
<dbReference type="SMART" id="SM00343">
    <property type="entry name" value="ZnF_C2HC"/>
    <property type="match status" value="1"/>
</dbReference>
<proteinExistence type="predicted"/>
<keyword evidence="2" id="KW-0479">Metal-binding</keyword>
<dbReference type="InterPro" id="IPR054722">
    <property type="entry name" value="PolX-like_BBD"/>
</dbReference>
<dbReference type="InterPro" id="IPR001878">
    <property type="entry name" value="Znf_CCHC"/>
</dbReference>
<dbReference type="PANTHER" id="PTHR42648:SF18">
    <property type="entry name" value="RETROTRANSPOSON, UNCLASSIFIED-LIKE PROTEIN"/>
    <property type="match status" value="1"/>
</dbReference>
<evidence type="ECO:0000256" key="3">
    <source>
        <dbReference type="ARBA" id="ARBA00022801"/>
    </source>
</evidence>
<keyword evidence="5" id="KW-0175">Coiled coil</keyword>
<dbReference type="CDD" id="cd09272">
    <property type="entry name" value="RNase_HI_RT_Ty1"/>
    <property type="match status" value="1"/>
</dbReference>
<dbReference type="GO" id="GO:0015074">
    <property type="term" value="P:DNA integration"/>
    <property type="evidence" value="ECO:0007669"/>
    <property type="project" value="InterPro"/>
</dbReference>
<dbReference type="EMBL" id="JAEFBK010000008">
    <property type="protein sequence ID" value="KAG7576417.1"/>
    <property type="molecule type" value="Genomic_DNA"/>
</dbReference>
<keyword evidence="4" id="KW-0862">Zinc</keyword>
<protein>
    <submittedName>
        <fullName evidence="9">Zinc finger CCHC-type superfamily</fullName>
    </submittedName>
</protein>
<dbReference type="InterPro" id="IPR004330">
    <property type="entry name" value="FAR1_DNA_bnd_dom"/>
</dbReference>
<evidence type="ECO:0000259" key="7">
    <source>
        <dbReference type="PROSITE" id="PS50158"/>
    </source>
</evidence>
<feature type="domain" description="CCHC-type" evidence="7">
    <location>
        <begin position="255"/>
        <end position="270"/>
    </location>
</feature>
<keyword evidence="10" id="KW-1185">Reference proteome</keyword>
<evidence type="ECO:0000256" key="5">
    <source>
        <dbReference type="SAM" id="Coils"/>
    </source>
</evidence>
<dbReference type="GO" id="GO:0003676">
    <property type="term" value="F:nucleic acid binding"/>
    <property type="evidence" value="ECO:0007669"/>
    <property type="project" value="InterPro"/>
</dbReference>
<dbReference type="InterPro" id="IPR001584">
    <property type="entry name" value="Integrase_cat-core"/>
</dbReference>
<evidence type="ECO:0000313" key="9">
    <source>
        <dbReference type="EMBL" id="KAG7576417.1"/>
    </source>
</evidence>
<evidence type="ECO:0000256" key="4">
    <source>
        <dbReference type="PROSITE-ProRule" id="PRU00047"/>
    </source>
</evidence>
<keyword evidence="4" id="KW-0863">Zinc-finger</keyword>
<dbReference type="PANTHER" id="PTHR42648">
    <property type="entry name" value="TRANSPOSASE, PUTATIVE-RELATED"/>
    <property type="match status" value="1"/>
</dbReference>
<feature type="region of interest" description="Disordered" evidence="6">
    <location>
        <begin position="1468"/>
        <end position="1490"/>
    </location>
</feature>
<evidence type="ECO:0000313" key="10">
    <source>
        <dbReference type="Proteomes" id="UP000694240"/>
    </source>
</evidence>
<feature type="region of interest" description="Disordered" evidence="6">
    <location>
        <begin position="738"/>
        <end position="768"/>
    </location>
</feature>
<dbReference type="Pfam" id="PF22936">
    <property type="entry name" value="Pol_BBD"/>
    <property type="match status" value="1"/>
</dbReference>
<reference evidence="9 10" key="1">
    <citation type="submission" date="2020-12" db="EMBL/GenBank/DDBJ databases">
        <title>Concerted genomic and epigenomic changes stabilize Arabidopsis allopolyploids.</title>
        <authorList>
            <person name="Chen Z."/>
        </authorList>
    </citation>
    <scope>NUCLEOTIDE SEQUENCE [LARGE SCALE GENOMIC DNA]</scope>
    <source>
        <strain evidence="9">Allo738</strain>
        <tissue evidence="9">Leaf</tissue>
    </source>
</reference>
<evidence type="ECO:0000256" key="2">
    <source>
        <dbReference type="ARBA" id="ARBA00022723"/>
    </source>
</evidence>